<evidence type="ECO:0000313" key="4">
    <source>
        <dbReference type="Proteomes" id="UP000606974"/>
    </source>
</evidence>
<feature type="compositionally biased region" description="Basic and acidic residues" evidence="1">
    <location>
        <begin position="122"/>
        <end position="137"/>
    </location>
</feature>
<dbReference type="OrthoDB" id="10338115at2759"/>
<sequence length="137" mass="14912">MSTPKTTDEVQASSNADTELKLAEKKLLYSVLTHLQGRIDFDRVASEIEVPNAEAARKRLKGLLGRQKIATTIKGDQIGETDNVGNSMGDSKTPARIQTKAKAAIRPKESMDEGSTQKKRKATEMKGGGDRLVEAKE</sequence>
<dbReference type="Pfam" id="PF22980">
    <property type="entry name" value="Myb_DNA-bind_8"/>
    <property type="match status" value="1"/>
</dbReference>
<gene>
    <name evidence="3" type="ORF">GJ744_008868</name>
</gene>
<dbReference type="EMBL" id="JAACFV010000005">
    <property type="protein sequence ID" value="KAF7513574.1"/>
    <property type="molecule type" value="Genomic_DNA"/>
</dbReference>
<dbReference type="AlphaFoldDB" id="A0A8H7AU45"/>
<reference evidence="3" key="1">
    <citation type="submission" date="2020-02" db="EMBL/GenBank/DDBJ databases">
        <authorList>
            <person name="Palmer J.M."/>
        </authorList>
    </citation>
    <scope>NUCLEOTIDE SEQUENCE</scope>
    <source>
        <strain evidence="3">EPUS1.4</strain>
        <tissue evidence="3">Thallus</tissue>
    </source>
</reference>
<dbReference type="Proteomes" id="UP000606974">
    <property type="component" value="Unassembled WGS sequence"/>
</dbReference>
<name>A0A8H7AU45_9EURO</name>
<protein>
    <recommendedName>
        <fullName evidence="2">Myb-like DNA-binding domain-containing protein</fullName>
    </recommendedName>
</protein>
<feature type="domain" description="Myb-like DNA-binding" evidence="2">
    <location>
        <begin position="26"/>
        <end position="65"/>
    </location>
</feature>
<comment type="caution">
    <text evidence="3">The sequence shown here is derived from an EMBL/GenBank/DDBJ whole genome shotgun (WGS) entry which is preliminary data.</text>
</comment>
<dbReference type="InterPro" id="IPR054505">
    <property type="entry name" value="Myb_DNA-bind_8"/>
</dbReference>
<proteinExistence type="predicted"/>
<keyword evidence="4" id="KW-1185">Reference proteome</keyword>
<evidence type="ECO:0000256" key="1">
    <source>
        <dbReference type="SAM" id="MobiDB-lite"/>
    </source>
</evidence>
<evidence type="ECO:0000259" key="2">
    <source>
        <dbReference type="Pfam" id="PF22980"/>
    </source>
</evidence>
<evidence type="ECO:0000313" key="3">
    <source>
        <dbReference type="EMBL" id="KAF7513574.1"/>
    </source>
</evidence>
<accession>A0A8H7AU45</accession>
<organism evidence="3 4">
    <name type="scientific">Endocarpon pusillum</name>
    <dbReference type="NCBI Taxonomy" id="364733"/>
    <lineage>
        <taxon>Eukaryota</taxon>
        <taxon>Fungi</taxon>
        <taxon>Dikarya</taxon>
        <taxon>Ascomycota</taxon>
        <taxon>Pezizomycotina</taxon>
        <taxon>Eurotiomycetes</taxon>
        <taxon>Chaetothyriomycetidae</taxon>
        <taxon>Verrucariales</taxon>
        <taxon>Verrucariaceae</taxon>
        <taxon>Endocarpon</taxon>
    </lineage>
</organism>
<feature type="region of interest" description="Disordered" evidence="1">
    <location>
        <begin position="78"/>
        <end position="137"/>
    </location>
</feature>